<keyword evidence="1" id="KW-0732">Signal</keyword>
<dbReference type="InterPro" id="IPR055795">
    <property type="entry name" value="DUF7371"/>
</dbReference>
<dbReference type="InParanoid" id="A0A2K1QH95"/>
<feature type="chain" id="PRO_5014474362" description="DUF7371 domain-containing protein" evidence="1">
    <location>
        <begin position="18"/>
        <end position="457"/>
    </location>
</feature>
<proteinExistence type="predicted"/>
<gene>
    <name evidence="3" type="ORF">CAC42_6792</name>
</gene>
<evidence type="ECO:0000256" key="1">
    <source>
        <dbReference type="SAM" id="SignalP"/>
    </source>
</evidence>
<dbReference type="EMBL" id="NKHZ01000088">
    <property type="protein sequence ID" value="PNS14279.1"/>
    <property type="molecule type" value="Genomic_DNA"/>
</dbReference>
<dbReference type="OrthoDB" id="5385013at2759"/>
<comment type="caution">
    <text evidence="3">The sequence shown here is derived from an EMBL/GenBank/DDBJ whole genome shotgun (WGS) entry which is preliminary data.</text>
</comment>
<dbReference type="AlphaFoldDB" id="A0A2K1QH95"/>
<organism evidence="3 4">
    <name type="scientific">Sphaceloma murrayae</name>
    <dbReference type="NCBI Taxonomy" id="2082308"/>
    <lineage>
        <taxon>Eukaryota</taxon>
        <taxon>Fungi</taxon>
        <taxon>Dikarya</taxon>
        <taxon>Ascomycota</taxon>
        <taxon>Pezizomycotina</taxon>
        <taxon>Dothideomycetes</taxon>
        <taxon>Dothideomycetidae</taxon>
        <taxon>Myriangiales</taxon>
        <taxon>Elsinoaceae</taxon>
        <taxon>Sphaceloma</taxon>
    </lineage>
</organism>
<reference evidence="3 4" key="1">
    <citation type="submission" date="2017-06" db="EMBL/GenBank/DDBJ databases">
        <title>Draft genome sequence of a variant of Elsinoe murrayae.</title>
        <authorList>
            <person name="Cheng Q."/>
        </authorList>
    </citation>
    <scope>NUCLEOTIDE SEQUENCE [LARGE SCALE GENOMIC DNA]</scope>
    <source>
        <strain evidence="3 4">CQ-2017a</strain>
    </source>
</reference>
<evidence type="ECO:0000313" key="3">
    <source>
        <dbReference type="EMBL" id="PNS14279.1"/>
    </source>
</evidence>
<protein>
    <recommendedName>
        <fullName evidence="2">DUF7371 domain-containing protein</fullName>
    </recommendedName>
</protein>
<feature type="domain" description="DUF7371" evidence="2">
    <location>
        <begin position="251"/>
        <end position="448"/>
    </location>
</feature>
<feature type="signal peptide" evidence="1">
    <location>
        <begin position="1"/>
        <end position="17"/>
    </location>
</feature>
<evidence type="ECO:0000313" key="4">
    <source>
        <dbReference type="Proteomes" id="UP000243797"/>
    </source>
</evidence>
<dbReference type="Pfam" id="PF24086">
    <property type="entry name" value="DUF7371"/>
    <property type="match status" value="1"/>
</dbReference>
<evidence type="ECO:0000259" key="2">
    <source>
        <dbReference type="Pfam" id="PF24086"/>
    </source>
</evidence>
<name>A0A2K1QH95_9PEZI</name>
<keyword evidence="4" id="KW-1185">Reference proteome</keyword>
<sequence>MRSSVLSLAVVALGAAAQDISTCLASVNIITVTDTVVTTVLVPATSTVVTETLTVTFTEFAQGNMTAITFTYEPTSVSSPVDIGNNTVTSTLATAILPAASEPVVLRDPVTMQGPGASGWNVTTTSDPSDVVSAIALTKTSESYTTPTLFGRAAQLDDVIVGAFTETGDDGLRLAAPRRYPAGTTLDPSLQLIPLYPTTTSNLPSPTSACITGSAGLVCEDETPVPTTFTTRTIQLSTGTGVVPTETGCGEIGDFRFGWDDLPRLITNSTDITQAVPIFSPYRHFQFSEGYVYAPLPETPFQAVTPPHLAVFITNQTGAANVPSPGLVRPGELGAGLRLSDQVYWFNAYSAYLGCDDTDSPGCLYEISGYVYDAPSRNEVLAYQSNITIPACASLGGCQLSFVDFPLDMRGLSGFQIRAFAGQDQRVWFMDELALGWWDNSCEAGQIRARSRRRSID</sequence>
<accession>A0A2K1QH95</accession>
<dbReference type="Proteomes" id="UP000243797">
    <property type="component" value="Unassembled WGS sequence"/>
</dbReference>